<dbReference type="OrthoDB" id="3525185at2759"/>
<dbReference type="EMBL" id="KZ678128">
    <property type="protein sequence ID" value="PSN75194.1"/>
    <property type="molecule type" value="Genomic_DNA"/>
</dbReference>
<evidence type="ECO:0000256" key="1">
    <source>
        <dbReference type="SAM" id="MobiDB-lite"/>
    </source>
</evidence>
<feature type="compositionally biased region" description="Basic residues" evidence="1">
    <location>
        <begin position="1"/>
        <end position="18"/>
    </location>
</feature>
<feature type="region of interest" description="Disordered" evidence="1">
    <location>
        <begin position="1"/>
        <end position="73"/>
    </location>
</feature>
<dbReference type="PANTHER" id="PTHR38111:SF2">
    <property type="entry name" value="FINGER DOMAIN PROTEIN, PUTATIVE (AFU_ORTHOLOGUE AFUA_1G01560)-RELATED"/>
    <property type="match status" value="1"/>
</dbReference>
<reference evidence="2 3" key="1">
    <citation type="journal article" date="2018" name="Front. Microbiol.">
        <title>Genome-Wide Analysis of Corynespora cassiicola Leaf Fall Disease Putative Effectors.</title>
        <authorList>
            <person name="Lopez D."/>
            <person name="Ribeiro S."/>
            <person name="Label P."/>
            <person name="Fumanal B."/>
            <person name="Venisse J.S."/>
            <person name="Kohler A."/>
            <person name="de Oliveira R.R."/>
            <person name="Labutti K."/>
            <person name="Lipzen A."/>
            <person name="Lail K."/>
            <person name="Bauer D."/>
            <person name="Ohm R.A."/>
            <person name="Barry K.W."/>
            <person name="Spatafora J."/>
            <person name="Grigoriev I.V."/>
            <person name="Martin F.M."/>
            <person name="Pujade-Renaud V."/>
        </authorList>
    </citation>
    <scope>NUCLEOTIDE SEQUENCE [LARGE SCALE GENOMIC DNA]</scope>
    <source>
        <strain evidence="2 3">Philippines</strain>
    </source>
</reference>
<dbReference type="PANTHER" id="PTHR38111">
    <property type="entry name" value="ZN(2)-C6 FUNGAL-TYPE DOMAIN-CONTAINING PROTEIN-RELATED"/>
    <property type="match status" value="1"/>
</dbReference>
<keyword evidence="3" id="KW-1185">Reference proteome</keyword>
<evidence type="ECO:0000313" key="2">
    <source>
        <dbReference type="EMBL" id="PSN75194.1"/>
    </source>
</evidence>
<organism evidence="2 3">
    <name type="scientific">Corynespora cassiicola Philippines</name>
    <dbReference type="NCBI Taxonomy" id="1448308"/>
    <lineage>
        <taxon>Eukaryota</taxon>
        <taxon>Fungi</taxon>
        <taxon>Dikarya</taxon>
        <taxon>Ascomycota</taxon>
        <taxon>Pezizomycotina</taxon>
        <taxon>Dothideomycetes</taxon>
        <taxon>Pleosporomycetidae</taxon>
        <taxon>Pleosporales</taxon>
        <taxon>Corynesporascaceae</taxon>
        <taxon>Corynespora</taxon>
    </lineage>
</organism>
<protein>
    <submittedName>
        <fullName evidence="2">Uncharacterized protein</fullName>
    </submittedName>
</protein>
<gene>
    <name evidence="2" type="ORF">BS50DRAFT_480798</name>
</gene>
<dbReference type="InterPro" id="IPR053178">
    <property type="entry name" value="Osmoadaptation_assoc"/>
</dbReference>
<sequence>MTARVAKQRQRKKRKRKETKPNAAVRKDSIQDIPVRVVDASTLDTAEDEPRRTTSPSAVPSSSQHHGPGFPPLHEHALQLAADRKPYRRSQQEAEESLAAIRNALRLPVLYQPSKVRTEALDMAFTSHFVALNKCVRPYSPEVPWLTHLPKLHGKVIKPALKLSIRAASMACYAKVHRDPTILVDSYRWYTASLNCQRLSLERIGRDEVPSAEEILVPVILGLYEVYAGTTSTSVFHHLSGAVKILEMRGPEGCRSGMAWPLFKAMRVSDAHKALIFCQPSIFSTNEWMTIPFVGQARNAHQYLTDVMLAIPHCIKLCGIPGNLRDVFSTPLSSGLDRRPVRESALKIIQDLDDWAVKHPNLTTATPGNHYVVADPTSLATSGALLASPDSPFVVLPDSFISMTIAGYEALRLVLHLLLDKLDTDPDGFAKSPNTPTSPLVSPVPSLVDHAMMSSKAVIETAAYIESTHPVGFDLMRSVFPLVIVALLGPRDEEKGKAREMLDRWGKKKGMAGLASAWIHV</sequence>
<accession>A0A2T2PC36</accession>
<proteinExistence type="predicted"/>
<dbReference type="AlphaFoldDB" id="A0A2T2PC36"/>
<evidence type="ECO:0000313" key="3">
    <source>
        <dbReference type="Proteomes" id="UP000240883"/>
    </source>
</evidence>
<feature type="compositionally biased region" description="Polar residues" evidence="1">
    <location>
        <begin position="53"/>
        <end position="65"/>
    </location>
</feature>
<dbReference type="Proteomes" id="UP000240883">
    <property type="component" value="Unassembled WGS sequence"/>
</dbReference>
<name>A0A2T2PC36_CORCC</name>